<accession>A0A2S9JGA5</accession>
<reference evidence="1 2" key="1">
    <citation type="submission" date="2018-02" db="EMBL/GenBank/DDBJ databases">
        <title>The draft genome of Sphingobacterium gobiense H7.</title>
        <authorList>
            <person name="Li L."/>
            <person name="Liu L."/>
            <person name="Zhang X."/>
            <person name="Wang T."/>
            <person name="Liang L."/>
        </authorList>
    </citation>
    <scope>NUCLEOTIDE SEQUENCE [LARGE SCALE GENOMIC DNA]</scope>
    <source>
        <strain evidence="1 2">ACCC 05757</strain>
    </source>
</reference>
<comment type="caution">
    <text evidence="1">The sequence shown here is derived from an EMBL/GenBank/DDBJ whole genome shotgun (WGS) entry which is preliminary data.</text>
</comment>
<sequence length="92" mass="10305">MSDGKPQMLAKDLEQVFLTLIFTADRSKSLQAGSRKGSARLPYGFILMDKNMDTQLFLDLYALLDVAPISVDEMMEMASKDAPRKCKIVFPT</sequence>
<evidence type="ECO:0000313" key="1">
    <source>
        <dbReference type="EMBL" id="PRD51992.1"/>
    </source>
</evidence>
<gene>
    <name evidence="1" type="ORF">C5749_16985</name>
</gene>
<keyword evidence="2" id="KW-1185">Reference proteome</keyword>
<dbReference type="Proteomes" id="UP000238642">
    <property type="component" value="Unassembled WGS sequence"/>
</dbReference>
<organism evidence="1 2">
    <name type="scientific">Sphingobacterium gobiense</name>
    <dbReference type="NCBI Taxonomy" id="1382456"/>
    <lineage>
        <taxon>Bacteria</taxon>
        <taxon>Pseudomonadati</taxon>
        <taxon>Bacteroidota</taxon>
        <taxon>Sphingobacteriia</taxon>
        <taxon>Sphingobacteriales</taxon>
        <taxon>Sphingobacteriaceae</taxon>
        <taxon>Sphingobacterium</taxon>
    </lineage>
</organism>
<protein>
    <submittedName>
        <fullName evidence="1">Uncharacterized protein</fullName>
    </submittedName>
</protein>
<dbReference type="AlphaFoldDB" id="A0A2S9JGA5"/>
<dbReference type="EMBL" id="PVBS01000004">
    <property type="protein sequence ID" value="PRD51992.1"/>
    <property type="molecule type" value="Genomic_DNA"/>
</dbReference>
<proteinExistence type="predicted"/>
<evidence type="ECO:0000313" key="2">
    <source>
        <dbReference type="Proteomes" id="UP000238642"/>
    </source>
</evidence>
<name>A0A2S9JGA5_9SPHI</name>